<dbReference type="EMBL" id="CALNXI010002143">
    <property type="protein sequence ID" value="CAH3183666.1"/>
    <property type="molecule type" value="Genomic_DNA"/>
</dbReference>
<evidence type="ECO:0000256" key="1">
    <source>
        <dbReference type="SAM" id="MobiDB-lite"/>
    </source>
</evidence>
<feature type="region of interest" description="Disordered" evidence="1">
    <location>
        <begin position="1"/>
        <end position="83"/>
    </location>
</feature>
<comment type="caution">
    <text evidence="2">The sequence shown here is derived from an EMBL/GenBank/DDBJ whole genome shotgun (WGS) entry which is preliminary data.</text>
</comment>
<sequence>PEWARKGKERGPLIGRPKEKAEEKPKTKPKPEWTKTSLRKKDTSKQADTQSEYWKEARPDWAKGKGPLSKTNEGTLKSLEKSKAAKDEIWEEVRPDWAKGKKNSPVVKPSAKDIRNIEEKKKYGYPTPEWTSRVRSKHKVRWTLFSSAEALTEKFKHKIHKAVEEENGKKSLLKAELENVLGKPKDRVVKRRHSSDDMSESYLAGIR</sequence>
<gene>
    <name evidence="2" type="ORF">PEVE_00015004</name>
</gene>
<accession>A0ABN8RW37</accession>
<dbReference type="Proteomes" id="UP001159427">
    <property type="component" value="Unassembled WGS sequence"/>
</dbReference>
<feature type="region of interest" description="Disordered" evidence="1">
    <location>
        <begin position="184"/>
        <end position="207"/>
    </location>
</feature>
<keyword evidence="3" id="KW-1185">Reference proteome</keyword>
<feature type="compositionally biased region" description="Basic and acidic residues" evidence="1">
    <location>
        <begin position="1"/>
        <end position="45"/>
    </location>
</feature>
<reference evidence="2 3" key="1">
    <citation type="submission" date="2022-05" db="EMBL/GenBank/DDBJ databases">
        <authorList>
            <consortium name="Genoscope - CEA"/>
            <person name="William W."/>
        </authorList>
    </citation>
    <scope>NUCLEOTIDE SEQUENCE [LARGE SCALE GENOMIC DNA]</scope>
</reference>
<name>A0ABN8RW37_9CNID</name>
<organism evidence="2 3">
    <name type="scientific">Porites evermanni</name>
    <dbReference type="NCBI Taxonomy" id="104178"/>
    <lineage>
        <taxon>Eukaryota</taxon>
        <taxon>Metazoa</taxon>
        <taxon>Cnidaria</taxon>
        <taxon>Anthozoa</taxon>
        <taxon>Hexacorallia</taxon>
        <taxon>Scleractinia</taxon>
        <taxon>Fungiina</taxon>
        <taxon>Poritidae</taxon>
        <taxon>Porites</taxon>
    </lineage>
</organism>
<proteinExistence type="predicted"/>
<feature type="compositionally biased region" description="Basic and acidic residues" evidence="1">
    <location>
        <begin position="53"/>
        <end position="63"/>
    </location>
</feature>
<evidence type="ECO:0000313" key="2">
    <source>
        <dbReference type="EMBL" id="CAH3183666.1"/>
    </source>
</evidence>
<feature type="non-terminal residue" evidence="2">
    <location>
        <position position="1"/>
    </location>
</feature>
<protein>
    <submittedName>
        <fullName evidence="2">Uncharacterized protein</fullName>
    </submittedName>
</protein>
<evidence type="ECO:0000313" key="3">
    <source>
        <dbReference type="Proteomes" id="UP001159427"/>
    </source>
</evidence>